<dbReference type="AlphaFoldDB" id="A0A0S2JZC4"/>
<organism evidence="1 2">
    <name type="scientific">Pseudoalteromonas phenolica</name>
    <dbReference type="NCBI Taxonomy" id="161398"/>
    <lineage>
        <taxon>Bacteria</taxon>
        <taxon>Pseudomonadati</taxon>
        <taxon>Pseudomonadota</taxon>
        <taxon>Gammaproteobacteria</taxon>
        <taxon>Alteromonadales</taxon>
        <taxon>Pseudoalteromonadaceae</taxon>
        <taxon>Pseudoalteromonas</taxon>
    </lineage>
</organism>
<dbReference type="Proteomes" id="UP000061457">
    <property type="component" value="Chromosome I"/>
</dbReference>
<sequence length="143" mass="16476">MGIKLSLIQFLDVILPADNDLSMPSANEIHLDKYLNQFLNEEQVNGFFELLNNVAARKFSLKLAQLDDKSLLTCVERAKRENLQLVNHFIHQCLTAYYTHPYVLKNISAGAVPPFPEGNNLENDDWLLLEDVYERGPIYRKLK</sequence>
<dbReference type="PATRIC" id="fig|161398.10.peg.935"/>
<name>A0A0S2JZC4_9GAMM</name>
<accession>A0A0S2JZC4</accession>
<keyword evidence="2" id="KW-1185">Reference proteome</keyword>
<dbReference type="EMBL" id="CP013187">
    <property type="protein sequence ID" value="ALO41437.1"/>
    <property type="molecule type" value="Genomic_DNA"/>
</dbReference>
<proteinExistence type="predicted"/>
<evidence type="ECO:0000313" key="1">
    <source>
        <dbReference type="EMBL" id="ALO41437.1"/>
    </source>
</evidence>
<evidence type="ECO:0000313" key="2">
    <source>
        <dbReference type="Proteomes" id="UP000061457"/>
    </source>
</evidence>
<protein>
    <submittedName>
        <fullName evidence="1">Uncharacterized protein</fullName>
    </submittedName>
</protein>
<reference evidence="1 2" key="1">
    <citation type="submission" date="2015-11" db="EMBL/GenBank/DDBJ databases">
        <authorList>
            <person name="Zhang Y."/>
            <person name="Guo Z."/>
        </authorList>
    </citation>
    <scope>NUCLEOTIDE SEQUENCE [LARGE SCALE GENOMIC DNA]</scope>
    <source>
        <strain evidence="1 2">KCTC 12086</strain>
    </source>
</reference>
<gene>
    <name evidence="1" type="ORF">PP2015_919</name>
</gene>
<dbReference type="STRING" id="161398.PP2015_919"/>
<dbReference type="KEGG" id="pphe:PP2015_919"/>